<keyword evidence="2" id="KW-1185">Reference proteome</keyword>
<dbReference type="EMBL" id="JBDXSU010000032">
    <property type="protein sequence ID" value="MFB5192969.1"/>
    <property type="molecule type" value="Genomic_DNA"/>
</dbReference>
<evidence type="ECO:0000313" key="1">
    <source>
        <dbReference type="EMBL" id="MFB5192969.1"/>
    </source>
</evidence>
<reference evidence="1 2" key="1">
    <citation type="journal article" date="2024" name="Int. J. Mol. Sci.">
        <title>Exploration of Alicyclobacillus spp. Genome in Search of Antibiotic Resistance.</title>
        <authorList>
            <person name="Bucka-Kolendo J."/>
            <person name="Kiousi D.E."/>
            <person name="Dekowska A."/>
            <person name="Mikolajczuk-Szczyrba A."/>
            <person name="Karadedos D.M."/>
            <person name="Michael P."/>
            <person name="Galanis A."/>
            <person name="Sokolowska B."/>
        </authorList>
    </citation>
    <scope>NUCLEOTIDE SEQUENCE [LARGE SCALE GENOMIC DNA]</scope>
    <source>
        <strain evidence="1 2">KKP 3000</strain>
    </source>
</reference>
<name>A0ABV5AL08_9BACL</name>
<accession>A0ABV5AL08</accession>
<proteinExistence type="predicted"/>
<comment type="caution">
    <text evidence="1">The sequence shown here is derived from an EMBL/GenBank/DDBJ whole genome shotgun (WGS) entry which is preliminary data.</text>
</comment>
<gene>
    <name evidence="1" type="ORF">KKP3000_002564</name>
</gene>
<dbReference type="Proteomes" id="UP001579974">
    <property type="component" value="Unassembled WGS sequence"/>
</dbReference>
<dbReference type="RefSeq" id="WP_368781006.1">
    <property type="nucleotide sequence ID" value="NZ_CP162941.1"/>
</dbReference>
<evidence type="ECO:0000313" key="2">
    <source>
        <dbReference type="Proteomes" id="UP001579974"/>
    </source>
</evidence>
<sequence length="77" mass="8030">MKKGTAIVLIGGIAVGTVAVAAISVVTGSIIPISIWSMSTTVVGSQTMNVLRVKTGQLQPVKVMKLPEQAEALRRVQ</sequence>
<protein>
    <submittedName>
        <fullName evidence="1">Uncharacterized protein</fullName>
    </submittedName>
</protein>
<organism evidence="1 2">
    <name type="scientific">Alicyclobacillus fastidiosus</name>
    <dbReference type="NCBI Taxonomy" id="392011"/>
    <lineage>
        <taxon>Bacteria</taxon>
        <taxon>Bacillati</taxon>
        <taxon>Bacillota</taxon>
        <taxon>Bacilli</taxon>
        <taxon>Bacillales</taxon>
        <taxon>Alicyclobacillaceae</taxon>
        <taxon>Alicyclobacillus</taxon>
    </lineage>
</organism>